<dbReference type="InterPro" id="IPR000073">
    <property type="entry name" value="AB_hydrolase_1"/>
</dbReference>
<evidence type="ECO:0000256" key="5">
    <source>
        <dbReference type="SAM" id="Phobius"/>
    </source>
</evidence>
<dbReference type="InterPro" id="IPR051601">
    <property type="entry name" value="Serine_prot/Carboxylest_S33"/>
</dbReference>
<dbReference type="PANTHER" id="PTHR43248">
    <property type="entry name" value="2-SUCCINYL-6-HYDROXY-2,4-CYCLOHEXADIENE-1-CARBOXYLATE SYNTHASE"/>
    <property type="match status" value="1"/>
</dbReference>
<keyword evidence="5" id="KW-0812">Transmembrane</keyword>
<keyword evidence="2" id="KW-0732">Signal</keyword>
<dbReference type="Proteomes" id="UP000263377">
    <property type="component" value="Unassembled WGS sequence"/>
</dbReference>
<feature type="domain" description="AB hydrolase-1" evidence="6">
    <location>
        <begin position="132"/>
        <end position="351"/>
    </location>
</feature>
<keyword evidence="5" id="KW-0472">Membrane</keyword>
<dbReference type="AlphaFoldDB" id="A0A372ZIJ5"/>
<feature type="compositionally biased region" description="Low complexity" evidence="4">
    <location>
        <begin position="59"/>
        <end position="77"/>
    </location>
</feature>
<evidence type="ECO:0000256" key="1">
    <source>
        <dbReference type="ARBA" id="ARBA00010088"/>
    </source>
</evidence>
<dbReference type="Pfam" id="PF00561">
    <property type="entry name" value="Abhydrolase_1"/>
    <property type="match status" value="1"/>
</dbReference>
<dbReference type="PANTHER" id="PTHR43248:SF29">
    <property type="entry name" value="TRIPEPTIDYL AMINOPEPTIDASE"/>
    <property type="match status" value="1"/>
</dbReference>
<evidence type="ECO:0000313" key="8">
    <source>
        <dbReference type="EMBL" id="RGD55656.1"/>
    </source>
</evidence>
<protein>
    <submittedName>
        <fullName evidence="8">Alpha/beta hydrolase</fullName>
    </submittedName>
</protein>
<feature type="compositionally biased region" description="Polar residues" evidence="4">
    <location>
        <begin position="7"/>
        <end position="23"/>
    </location>
</feature>
<evidence type="ECO:0000256" key="4">
    <source>
        <dbReference type="SAM" id="MobiDB-lite"/>
    </source>
</evidence>
<comment type="similarity">
    <text evidence="1">Belongs to the peptidase S33 family.</text>
</comment>
<feature type="region of interest" description="Disordered" evidence="4">
    <location>
        <begin position="1"/>
        <end position="40"/>
    </location>
</feature>
<dbReference type="SUPFAM" id="SSF53474">
    <property type="entry name" value="alpha/beta-Hydrolases"/>
    <property type="match status" value="1"/>
</dbReference>
<dbReference type="InterPro" id="IPR029058">
    <property type="entry name" value="AB_hydrolase_fold"/>
</dbReference>
<organism evidence="8 9">
    <name type="scientific">Kitasatospora xanthocidica</name>
    <dbReference type="NCBI Taxonomy" id="83382"/>
    <lineage>
        <taxon>Bacteria</taxon>
        <taxon>Bacillati</taxon>
        <taxon>Actinomycetota</taxon>
        <taxon>Actinomycetes</taxon>
        <taxon>Kitasatosporales</taxon>
        <taxon>Streptomycetaceae</taxon>
        <taxon>Kitasatospora</taxon>
    </lineage>
</organism>
<accession>A0A372ZIJ5</accession>
<keyword evidence="5" id="KW-1133">Transmembrane helix</keyword>
<dbReference type="InterPro" id="IPR013595">
    <property type="entry name" value="Pept_S33_TAP-like_C"/>
</dbReference>
<sequence>MIVPVTETVTKTPAQNQNQTRSKAGSRPAETAPRRARRSRRAVLAVAAAVLAGLAAPATAGAATGRDPGDADPAPARYTHQSLNWQPCAQQPALDCAAMTAPRDWHHPGVGADLTIAVSRHRATDPAKRKGTLLMAAGGPGGSGLLRPAGLAGAAPALGAAYDVVGFDQRGVGESTKAVCQTPEEFQEFLAGDYRDQSPAAIDRVIANSKKLVAGCQERSGDLLPYLTTEQTAHDIDLFRGLLGERRLSYYGPSYASMIGAYYGTLFPHRVERMVLDSNIGFDGTWETFELGQPMSFQRRFDEDFVPWLAARDATYHWGATPEQVRAHWEQRRAALHDSPIVEGPVTIGPNQLDSLTMSAIYRAANFPDLAGILATVDDWQGAAPATRAAAAKAFNSYLSPEFLAEYFAVTCNDTPWTRDLGSWIERGAENTARWPLAGARTLAFSAVCAAWPVAPAPKVTVTGAHLPTTLMLNSVHDPATYYEAALGAHRALRGSRLVTVTGGGDHGQYPTSNTCVSAVVERYLLDGTAPGRDLTCPSPQAG</sequence>
<gene>
    <name evidence="8" type="ORF">DR950_40680</name>
</gene>
<feature type="transmembrane region" description="Helical" evidence="5">
    <location>
        <begin position="42"/>
        <end position="63"/>
    </location>
</feature>
<keyword evidence="9" id="KW-1185">Reference proteome</keyword>
<evidence type="ECO:0000256" key="2">
    <source>
        <dbReference type="ARBA" id="ARBA00022729"/>
    </source>
</evidence>
<dbReference type="GO" id="GO:0016787">
    <property type="term" value="F:hydrolase activity"/>
    <property type="evidence" value="ECO:0007669"/>
    <property type="project" value="UniProtKB-KW"/>
</dbReference>
<reference evidence="8 9" key="1">
    <citation type="submission" date="2018-08" db="EMBL/GenBank/DDBJ databases">
        <title>Diversity &amp; Physiological Properties of Lignin-Decomposing Actinobacteria from Soil.</title>
        <authorList>
            <person name="Roh S.G."/>
            <person name="Kim S.B."/>
        </authorList>
    </citation>
    <scope>NUCLEOTIDE SEQUENCE [LARGE SCALE GENOMIC DNA]</scope>
    <source>
        <strain evidence="8 9">MMS17-GH009</strain>
    </source>
</reference>
<proteinExistence type="inferred from homology"/>
<evidence type="ECO:0000313" key="9">
    <source>
        <dbReference type="Proteomes" id="UP000263377"/>
    </source>
</evidence>
<dbReference type="Pfam" id="PF08386">
    <property type="entry name" value="Abhydrolase_4"/>
    <property type="match status" value="1"/>
</dbReference>
<feature type="region of interest" description="Disordered" evidence="4">
    <location>
        <begin position="59"/>
        <end position="78"/>
    </location>
</feature>
<feature type="domain" description="Peptidase S33 tripeptidyl aminopeptidase-like C-terminal" evidence="7">
    <location>
        <begin position="438"/>
        <end position="537"/>
    </location>
</feature>
<dbReference type="Gene3D" id="3.40.50.1820">
    <property type="entry name" value="alpha/beta hydrolase"/>
    <property type="match status" value="1"/>
</dbReference>
<evidence type="ECO:0000259" key="6">
    <source>
        <dbReference type="Pfam" id="PF00561"/>
    </source>
</evidence>
<dbReference type="EMBL" id="QVIG01000003">
    <property type="protein sequence ID" value="RGD55656.1"/>
    <property type="molecule type" value="Genomic_DNA"/>
</dbReference>
<evidence type="ECO:0000259" key="7">
    <source>
        <dbReference type="Pfam" id="PF08386"/>
    </source>
</evidence>
<evidence type="ECO:0000256" key="3">
    <source>
        <dbReference type="ARBA" id="ARBA00022801"/>
    </source>
</evidence>
<keyword evidence="3 8" id="KW-0378">Hydrolase</keyword>
<name>A0A372ZIJ5_9ACTN</name>
<comment type="caution">
    <text evidence="8">The sequence shown here is derived from an EMBL/GenBank/DDBJ whole genome shotgun (WGS) entry which is preliminary data.</text>
</comment>